<dbReference type="InterPro" id="IPR020855">
    <property type="entry name" value="Ureohydrolase_Mn_BS"/>
</dbReference>
<evidence type="ECO:0000256" key="2">
    <source>
        <dbReference type="ARBA" id="ARBA00022801"/>
    </source>
</evidence>
<keyword evidence="7" id="KW-1185">Reference proteome</keyword>
<dbReference type="PROSITE" id="PS01053">
    <property type="entry name" value="ARGINASE_1"/>
    <property type="match status" value="1"/>
</dbReference>
<dbReference type="STRING" id="1283841.A0A084QX64"/>
<dbReference type="GO" id="GO:0046872">
    <property type="term" value="F:metal ion binding"/>
    <property type="evidence" value="ECO:0007669"/>
    <property type="project" value="UniProtKB-KW"/>
</dbReference>
<dbReference type="InterPro" id="IPR006035">
    <property type="entry name" value="Ureohydrolase"/>
</dbReference>
<dbReference type="PANTHER" id="PTHR11358">
    <property type="entry name" value="ARGINASE/AGMATINASE"/>
    <property type="match status" value="1"/>
</dbReference>
<evidence type="ECO:0000313" key="7">
    <source>
        <dbReference type="Proteomes" id="UP000028524"/>
    </source>
</evidence>
<dbReference type="PANTHER" id="PTHR11358:SF30">
    <property type="entry name" value="AGMATINASE 1-RELATED"/>
    <property type="match status" value="1"/>
</dbReference>
<proteinExistence type="inferred from homology"/>
<comment type="similarity">
    <text evidence="3 4">Belongs to the arginase family.</text>
</comment>
<sequence length="388" mass="41901">MAAIKSLFAILAASQSVTALVAGPRDNQITLHPSHPRLGKSFPETSIFRPLAEGEVDESASAAPPSFHIYDNFGKDSPMPGIATYAHLNWTNCFDPANDKTFDFGIVGMSFNLGVSYRPGQRFGPAATRSAAQKMAPFIAWSMAHDVVNPFLDWATVVDCGDIPNSVFDKYEAVQELGRGLKSMASRKPKNSKKGDNVRLITLGGDHTITLPSLRALYPIWGEMAVIHFDAHLDTWNPAQWGGGLLKNDTGVHVGTRAVLFDQTEDLRHDAECGFQSVMATDIDTFGIEAVVNRIFARVGNNPVYVTIDVDVLDPAFAPATGTTEIGGWSTRELMAVVRGLSKAGAHIIGADVAELSPTYDDASQTTAVAVAQLAFELLQWMIKVPAR</sequence>
<evidence type="ECO:0000256" key="4">
    <source>
        <dbReference type="RuleBase" id="RU003684"/>
    </source>
</evidence>
<name>A0A084QX64_STAC4</name>
<dbReference type="AlphaFoldDB" id="A0A084QX64"/>
<dbReference type="Proteomes" id="UP000028524">
    <property type="component" value="Unassembled WGS sequence"/>
</dbReference>
<keyword evidence="2 4" id="KW-0378">Hydrolase</keyword>
<dbReference type="GO" id="GO:0008783">
    <property type="term" value="F:agmatinase activity"/>
    <property type="evidence" value="ECO:0007669"/>
    <property type="project" value="TreeGrafter"/>
</dbReference>
<dbReference type="EMBL" id="KL659824">
    <property type="protein sequence ID" value="KFA68549.1"/>
    <property type="molecule type" value="Genomic_DNA"/>
</dbReference>
<keyword evidence="1" id="KW-0479">Metal-binding</keyword>
<protein>
    <recommendedName>
        <fullName evidence="8">Agmatinase</fullName>
    </recommendedName>
</protein>
<dbReference type="GO" id="GO:0033389">
    <property type="term" value="P:putrescine biosynthetic process from arginine, via agmatine"/>
    <property type="evidence" value="ECO:0007669"/>
    <property type="project" value="TreeGrafter"/>
</dbReference>
<evidence type="ECO:0000313" key="6">
    <source>
        <dbReference type="EMBL" id="KFA68549.1"/>
    </source>
</evidence>
<dbReference type="InParanoid" id="A0A084QX64"/>
<reference evidence="6 7" key="1">
    <citation type="journal article" date="2014" name="BMC Genomics">
        <title>Comparative genome sequencing reveals chemotype-specific gene clusters in the toxigenic black mold Stachybotrys.</title>
        <authorList>
            <person name="Semeiks J."/>
            <person name="Borek D."/>
            <person name="Otwinowski Z."/>
            <person name="Grishin N.V."/>
        </authorList>
    </citation>
    <scope>NUCLEOTIDE SEQUENCE [LARGE SCALE GENOMIC DNA]</scope>
    <source>
        <strain evidence="6 7">IBT 40285</strain>
    </source>
</reference>
<dbReference type="OrthoDB" id="288726at2759"/>
<keyword evidence="5" id="KW-0732">Signal</keyword>
<evidence type="ECO:0000256" key="1">
    <source>
        <dbReference type="ARBA" id="ARBA00022723"/>
    </source>
</evidence>
<dbReference type="Pfam" id="PF00491">
    <property type="entry name" value="Arginase"/>
    <property type="match status" value="1"/>
</dbReference>
<evidence type="ECO:0000256" key="3">
    <source>
        <dbReference type="PROSITE-ProRule" id="PRU00742"/>
    </source>
</evidence>
<dbReference type="PROSITE" id="PS51409">
    <property type="entry name" value="ARGINASE_2"/>
    <property type="match status" value="1"/>
</dbReference>
<dbReference type="Gene3D" id="3.40.800.10">
    <property type="entry name" value="Ureohydrolase domain"/>
    <property type="match status" value="1"/>
</dbReference>
<evidence type="ECO:0008006" key="8">
    <source>
        <dbReference type="Google" id="ProtNLM"/>
    </source>
</evidence>
<dbReference type="SUPFAM" id="SSF52768">
    <property type="entry name" value="Arginase/deacetylase"/>
    <property type="match status" value="1"/>
</dbReference>
<dbReference type="OMA" id="MLHIAHE"/>
<dbReference type="HOGENOM" id="CLU_039478_1_0_1"/>
<accession>A0A084QX64</accession>
<feature type="chain" id="PRO_5001779765" description="Agmatinase" evidence="5">
    <location>
        <begin position="20"/>
        <end position="388"/>
    </location>
</feature>
<feature type="signal peptide" evidence="5">
    <location>
        <begin position="1"/>
        <end position="19"/>
    </location>
</feature>
<organism evidence="6 7">
    <name type="scientific">Stachybotrys chlorohalonatus (strain IBT 40285)</name>
    <dbReference type="NCBI Taxonomy" id="1283841"/>
    <lineage>
        <taxon>Eukaryota</taxon>
        <taxon>Fungi</taxon>
        <taxon>Dikarya</taxon>
        <taxon>Ascomycota</taxon>
        <taxon>Pezizomycotina</taxon>
        <taxon>Sordariomycetes</taxon>
        <taxon>Hypocreomycetidae</taxon>
        <taxon>Hypocreales</taxon>
        <taxon>Stachybotryaceae</taxon>
        <taxon>Stachybotrys</taxon>
    </lineage>
</organism>
<evidence type="ECO:0000256" key="5">
    <source>
        <dbReference type="SAM" id="SignalP"/>
    </source>
</evidence>
<dbReference type="InterPro" id="IPR023696">
    <property type="entry name" value="Ureohydrolase_dom_sf"/>
</dbReference>
<gene>
    <name evidence="6" type="ORF">S40285_07048</name>
</gene>